<dbReference type="Proteomes" id="UP001279410">
    <property type="component" value="Unassembled WGS sequence"/>
</dbReference>
<evidence type="ECO:0000313" key="4">
    <source>
        <dbReference type="Proteomes" id="UP001279410"/>
    </source>
</evidence>
<feature type="chain" id="PRO_5042017261" evidence="2">
    <location>
        <begin position="26"/>
        <end position="134"/>
    </location>
</feature>
<comment type="caution">
    <text evidence="3">The sequence shown here is derived from an EMBL/GenBank/DDBJ whole genome shotgun (WGS) entry which is preliminary data.</text>
</comment>
<evidence type="ECO:0000313" key="3">
    <source>
        <dbReference type="EMBL" id="GLD61701.1"/>
    </source>
</evidence>
<keyword evidence="4" id="KW-1185">Reference proteome</keyword>
<dbReference type="AlphaFoldDB" id="A0AAD3MXY6"/>
<keyword evidence="2" id="KW-0732">Signal</keyword>
<evidence type="ECO:0000256" key="1">
    <source>
        <dbReference type="SAM" id="MobiDB-lite"/>
    </source>
</evidence>
<dbReference type="EMBL" id="BRZM01000047">
    <property type="protein sequence ID" value="GLD61701.1"/>
    <property type="molecule type" value="Genomic_DNA"/>
</dbReference>
<feature type="region of interest" description="Disordered" evidence="1">
    <location>
        <begin position="44"/>
        <end position="70"/>
    </location>
</feature>
<protein>
    <submittedName>
        <fullName evidence="3">Golgi apparatus protein 1-like isoform X1</fullName>
    </submittedName>
</protein>
<feature type="signal peptide" evidence="2">
    <location>
        <begin position="1"/>
        <end position="25"/>
    </location>
</feature>
<evidence type="ECO:0000256" key="2">
    <source>
        <dbReference type="SAM" id="SignalP"/>
    </source>
</evidence>
<gene>
    <name evidence="3" type="ORF">AKAME5_001348800</name>
</gene>
<organism evidence="3 4">
    <name type="scientific">Lates japonicus</name>
    <name type="common">Japanese lates</name>
    <dbReference type="NCBI Taxonomy" id="270547"/>
    <lineage>
        <taxon>Eukaryota</taxon>
        <taxon>Metazoa</taxon>
        <taxon>Chordata</taxon>
        <taxon>Craniata</taxon>
        <taxon>Vertebrata</taxon>
        <taxon>Euteleostomi</taxon>
        <taxon>Actinopterygii</taxon>
        <taxon>Neopterygii</taxon>
        <taxon>Teleostei</taxon>
        <taxon>Neoteleostei</taxon>
        <taxon>Acanthomorphata</taxon>
        <taxon>Carangaria</taxon>
        <taxon>Carangaria incertae sedis</taxon>
        <taxon>Centropomidae</taxon>
        <taxon>Lates</taxon>
    </lineage>
</organism>
<proteinExistence type="predicted"/>
<sequence length="134" mass="14459">MADCIRVPLLLLLMCILSSVHPIRGDHVGADIIAANAEKLQNLAGGPAPAALNPAAAERNPGAGASLPRRRSAGWKLAEEAVCREDLTRLCPKHSWNNNLAVLECLQDKKEVNQRDGVLWSQGKRQGVPAERAR</sequence>
<accession>A0AAD3MXY6</accession>
<name>A0AAD3MXY6_LATJO</name>
<reference evidence="3" key="1">
    <citation type="submission" date="2022-08" db="EMBL/GenBank/DDBJ databases">
        <title>Genome sequencing of akame (Lates japonicus).</title>
        <authorList>
            <person name="Hashiguchi Y."/>
            <person name="Takahashi H."/>
        </authorList>
    </citation>
    <scope>NUCLEOTIDE SEQUENCE</scope>
    <source>
        <strain evidence="3">Kochi</strain>
    </source>
</reference>
<feature type="compositionally biased region" description="Low complexity" evidence="1">
    <location>
        <begin position="44"/>
        <end position="57"/>
    </location>
</feature>